<sequence>MHERQLIFESVLPSELDPARFSKPVIDGIEQPLTVTCTNGETIVHNPKESKIAPSIKDDFDDDELLACAENLENVPPEILEKPKKTKERPNNPLFKYRRGVLSVSDLSAQIWCEQQLLYKFLYPFVLNDDGEIKRVDDKPHMLRGTSLHLERELEIQIKISIECKTREDSYGVRLLNMIQGINGILTWDKPNERYITREMPIFGNMYGGKLYFRGIIDEINYDPRTNQLEVVEFKTRASKTAPRPQQTYTHEVQVNIYRTLLDELIQGRVDKSLYFERYNLEPTTPLCDSVRNEYNERGFSNIDTLENAFDLLTKLAFQMPTITTNGAIEYILQTDATWKHRKEFHRDEHHLEQLLLKSEPFWLGTREPEGVDIEDAYKYGAIEYILQTDATWKHRKEFHRDEHHLEQLLLKSEPFWLGTREPEGVDIEDAYKCNWCDYSDICQWREEKANEFARKKQRLN</sequence>
<reference evidence="2" key="1">
    <citation type="submission" date="2021-02" db="EMBL/GenBank/DDBJ databases">
        <authorList>
            <person name="Nowell W R."/>
        </authorList>
    </citation>
    <scope>NUCLEOTIDE SEQUENCE</scope>
</reference>
<dbReference type="GO" id="GO:0045145">
    <property type="term" value="F:single-stranded DNA 5'-3' DNA exonuclease activity"/>
    <property type="evidence" value="ECO:0007669"/>
    <property type="project" value="InterPro"/>
</dbReference>
<dbReference type="Proteomes" id="UP000663891">
    <property type="component" value="Unassembled WGS sequence"/>
</dbReference>
<dbReference type="OrthoDB" id="354769at2759"/>
<name>A0A814W9E3_9BILA</name>
<organism evidence="2 3">
    <name type="scientific">Adineta steineri</name>
    <dbReference type="NCBI Taxonomy" id="433720"/>
    <lineage>
        <taxon>Eukaryota</taxon>
        <taxon>Metazoa</taxon>
        <taxon>Spiralia</taxon>
        <taxon>Gnathifera</taxon>
        <taxon>Rotifera</taxon>
        <taxon>Eurotatoria</taxon>
        <taxon>Bdelloidea</taxon>
        <taxon>Adinetida</taxon>
        <taxon>Adinetidae</taxon>
        <taxon>Adineta</taxon>
    </lineage>
</organism>
<comment type="caution">
    <text evidence="2">The sequence shown here is derived from an EMBL/GenBank/DDBJ whole genome shotgun (WGS) entry which is preliminary data.</text>
</comment>
<evidence type="ECO:0000313" key="2">
    <source>
        <dbReference type="EMBL" id="CAF1198320.1"/>
    </source>
</evidence>
<dbReference type="EMBL" id="CAJNON010000327">
    <property type="protein sequence ID" value="CAF1198320.1"/>
    <property type="molecule type" value="Genomic_DNA"/>
</dbReference>
<dbReference type="AlphaFoldDB" id="A0A814W9E3"/>
<evidence type="ECO:0000256" key="1">
    <source>
        <dbReference type="ARBA" id="ARBA00009797"/>
    </source>
</evidence>
<proteinExistence type="inferred from homology"/>
<evidence type="ECO:0000313" key="3">
    <source>
        <dbReference type="Proteomes" id="UP000663891"/>
    </source>
</evidence>
<dbReference type="InterPro" id="IPR019190">
    <property type="entry name" value="EXOV"/>
</dbReference>
<evidence type="ECO:0008006" key="4">
    <source>
        <dbReference type="Google" id="ProtNLM"/>
    </source>
</evidence>
<dbReference type="Pfam" id="PF09810">
    <property type="entry name" value="Exo5"/>
    <property type="match status" value="3"/>
</dbReference>
<protein>
    <recommendedName>
        <fullName evidence="4">Exonuclease V</fullName>
    </recommendedName>
</protein>
<dbReference type="PANTHER" id="PTHR14464:SF4">
    <property type="entry name" value="EXONUCLEASE V"/>
    <property type="match status" value="1"/>
</dbReference>
<dbReference type="Gene3D" id="3.90.320.10">
    <property type="match status" value="1"/>
</dbReference>
<dbReference type="InterPro" id="IPR011604">
    <property type="entry name" value="PDDEXK-like_dom_sf"/>
</dbReference>
<dbReference type="GO" id="GO:0005634">
    <property type="term" value="C:nucleus"/>
    <property type="evidence" value="ECO:0007669"/>
    <property type="project" value="TreeGrafter"/>
</dbReference>
<comment type="similarity">
    <text evidence="1">Belongs to the EXO5 family.</text>
</comment>
<dbReference type="GO" id="GO:0036297">
    <property type="term" value="P:interstrand cross-link repair"/>
    <property type="evidence" value="ECO:0007669"/>
    <property type="project" value="TreeGrafter"/>
</dbReference>
<gene>
    <name evidence="2" type="ORF">VCS650_LOCUS25468</name>
</gene>
<dbReference type="PANTHER" id="PTHR14464">
    <property type="entry name" value="EXONUCLEASE V"/>
    <property type="match status" value="1"/>
</dbReference>
<accession>A0A814W9E3</accession>